<dbReference type="PATRIC" id="fig|1263870.3.peg.3387"/>
<name>M5U283_9BACT</name>
<accession>M5U283</accession>
<organism evidence="3 4">
    <name type="scientific">Rhodopirellula sallentina SM41</name>
    <dbReference type="NCBI Taxonomy" id="1263870"/>
    <lineage>
        <taxon>Bacteria</taxon>
        <taxon>Pseudomonadati</taxon>
        <taxon>Planctomycetota</taxon>
        <taxon>Planctomycetia</taxon>
        <taxon>Pirellulales</taxon>
        <taxon>Pirellulaceae</taxon>
        <taxon>Rhodopirellula</taxon>
    </lineage>
</organism>
<dbReference type="EMBL" id="ANOH01000218">
    <property type="protein sequence ID" value="EMI55379.1"/>
    <property type="molecule type" value="Genomic_DNA"/>
</dbReference>
<feature type="transmembrane region" description="Helical" evidence="1">
    <location>
        <begin position="44"/>
        <end position="65"/>
    </location>
</feature>
<reference evidence="3 4" key="1">
    <citation type="journal article" date="2013" name="Mar. Genomics">
        <title>Expression of sulfatases in Rhodopirellula baltica and the diversity of sulfatases in the genus Rhodopirellula.</title>
        <authorList>
            <person name="Wegner C.E."/>
            <person name="Richter-Heitmann T."/>
            <person name="Klindworth A."/>
            <person name="Klockow C."/>
            <person name="Richter M."/>
            <person name="Achstetter T."/>
            <person name="Glockner F.O."/>
            <person name="Harder J."/>
        </authorList>
    </citation>
    <scope>NUCLEOTIDE SEQUENCE [LARGE SCALE GENOMIC DNA]</scope>
    <source>
        <strain evidence="3 4">SM41</strain>
    </source>
</reference>
<sequence length="159" mass="17354">MRMFAQTFSSFFRRHDRLPNSTPVGRLRKKNGKPARGGIAVTELAIGLPIVLLVAMGTMEMCTIIRLRQKLKMIAYEGARVGILPDAGAENVDWQCTTLCTEQSIESASIEMTPADPSSLDSGDWFQVSVAAPFTANSLTGAWMIDAFSLDESVSLQKP</sequence>
<dbReference type="AlphaFoldDB" id="M5U283"/>
<keyword evidence="1" id="KW-0812">Transmembrane</keyword>
<dbReference type="InterPro" id="IPR012495">
    <property type="entry name" value="TadE-like_dom"/>
</dbReference>
<comment type="caution">
    <text evidence="3">The sequence shown here is derived from an EMBL/GenBank/DDBJ whole genome shotgun (WGS) entry which is preliminary data.</text>
</comment>
<evidence type="ECO:0000313" key="4">
    <source>
        <dbReference type="Proteomes" id="UP000011885"/>
    </source>
</evidence>
<proteinExistence type="predicted"/>
<evidence type="ECO:0000259" key="2">
    <source>
        <dbReference type="Pfam" id="PF07811"/>
    </source>
</evidence>
<keyword evidence="1" id="KW-0472">Membrane</keyword>
<protein>
    <submittedName>
        <fullName evidence="3">TadE family protein</fullName>
    </submittedName>
</protein>
<keyword evidence="4" id="KW-1185">Reference proteome</keyword>
<dbReference type="Proteomes" id="UP000011885">
    <property type="component" value="Unassembled WGS sequence"/>
</dbReference>
<keyword evidence="1" id="KW-1133">Transmembrane helix</keyword>
<gene>
    <name evidence="3" type="ORF">RSSM_03191</name>
</gene>
<evidence type="ECO:0000256" key="1">
    <source>
        <dbReference type="SAM" id="Phobius"/>
    </source>
</evidence>
<dbReference type="Pfam" id="PF07811">
    <property type="entry name" value="TadE"/>
    <property type="match status" value="1"/>
</dbReference>
<evidence type="ECO:0000313" key="3">
    <source>
        <dbReference type="EMBL" id="EMI55379.1"/>
    </source>
</evidence>
<feature type="domain" description="TadE-like" evidence="2">
    <location>
        <begin position="38"/>
        <end position="80"/>
    </location>
</feature>